<gene>
    <name evidence="2" type="ORF">SERLADRAFT_395658</name>
</gene>
<evidence type="ECO:0000313" key="2">
    <source>
        <dbReference type="EMBL" id="EGO22440.1"/>
    </source>
</evidence>
<dbReference type="HOGENOM" id="CLU_2819703_0_0_1"/>
<evidence type="ECO:0000256" key="1">
    <source>
        <dbReference type="SAM" id="Phobius"/>
    </source>
</evidence>
<keyword evidence="1" id="KW-0472">Membrane</keyword>
<dbReference type="GeneID" id="18811728"/>
<dbReference type="KEGG" id="sla:SERLADRAFT_395658"/>
<dbReference type="RefSeq" id="XP_007320978.1">
    <property type="nucleotide sequence ID" value="XM_007320916.1"/>
</dbReference>
<dbReference type="AlphaFoldDB" id="F8P2Q5"/>
<sequence>RLDVVADIVESNLGGTLSSFSHVNAIFPVLPSHGGFFTLAFFVVVIVIVIVIRVRGNQEADFAHELE</sequence>
<accession>F8P2Q5</accession>
<dbReference type="EMBL" id="GL945437">
    <property type="protein sequence ID" value="EGO22440.1"/>
    <property type="molecule type" value="Genomic_DNA"/>
</dbReference>
<feature type="non-terminal residue" evidence="2">
    <location>
        <position position="1"/>
    </location>
</feature>
<name>F8P2Q5_SERL9</name>
<protein>
    <submittedName>
        <fullName evidence="2">Uncharacterized protein</fullName>
    </submittedName>
</protein>
<organism>
    <name type="scientific">Serpula lacrymans var. lacrymans (strain S7.9)</name>
    <name type="common">Dry rot fungus</name>
    <dbReference type="NCBI Taxonomy" id="578457"/>
    <lineage>
        <taxon>Eukaryota</taxon>
        <taxon>Fungi</taxon>
        <taxon>Dikarya</taxon>
        <taxon>Basidiomycota</taxon>
        <taxon>Agaricomycotina</taxon>
        <taxon>Agaricomycetes</taxon>
        <taxon>Agaricomycetidae</taxon>
        <taxon>Boletales</taxon>
        <taxon>Coniophorineae</taxon>
        <taxon>Serpulaceae</taxon>
        <taxon>Serpula</taxon>
    </lineage>
</organism>
<dbReference type="Proteomes" id="UP000008064">
    <property type="component" value="Unassembled WGS sequence"/>
</dbReference>
<reference evidence="2" key="1">
    <citation type="submission" date="2011-04" db="EMBL/GenBank/DDBJ databases">
        <title>Evolution of plant cell wall degrading machinery underlies the functional diversity of forest fungi.</title>
        <authorList>
            <consortium name="US DOE Joint Genome Institute (JGI-PGF)"/>
            <person name="Eastwood D.C."/>
            <person name="Floudas D."/>
            <person name="Binder M."/>
            <person name="Majcherczyk A."/>
            <person name="Schneider P."/>
            <person name="Aerts A."/>
            <person name="Asiegbu F.O."/>
            <person name="Baker S.E."/>
            <person name="Barry K."/>
            <person name="Bendiksby M."/>
            <person name="Blumentritt M."/>
            <person name="Coutinho P.M."/>
            <person name="Cullen D."/>
            <person name="Cullen D."/>
            <person name="Gathman A."/>
            <person name="Goodell B."/>
            <person name="Henrissat B."/>
            <person name="Ihrmark K."/>
            <person name="Kauserud H."/>
            <person name="Kohler A."/>
            <person name="LaButti K."/>
            <person name="Lapidus A."/>
            <person name="Lavin J.L."/>
            <person name="Lee Y.-H."/>
            <person name="Lindquist E."/>
            <person name="Lilly W."/>
            <person name="Lucas S."/>
            <person name="Morin E."/>
            <person name="Murat C."/>
            <person name="Oguiza J.A."/>
            <person name="Park J."/>
            <person name="Pisabarro A.G."/>
            <person name="Riley R."/>
            <person name="Rosling A."/>
            <person name="Salamov A."/>
            <person name="Schmidt O."/>
            <person name="Schmutz J."/>
            <person name="Skrede I."/>
            <person name="Stenlid J."/>
            <person name="Wiebenga A."/>
            <person name="Xie X."/>
            <person name="Kues U."/>
            <person name="Hibbett D.S."/>
            <person name="Hoffmeister D."/>
            <person name="Hogberg N."/>
            <person name="Martin F."/>
            <person name="Grigoriev I.V."/>
            <person name="Watkinson S.C."/>
        </authorList>
    </citation>
    <scope>NUCLEOTIDE SEQUENCE</scope>
    <source>
        <strain evidence="2">S7.9</strain>
    </source>
</reference>
<keyword evidence="1" id="KW-0812">Transmembrane</keyword>
<proteinExistence type="predicted"/>
<keyword evidence="1" id="KW-1133">Transmembrane helix</keyword>
<feature type="transmembrane region" description="Helical" evidence="1">
    <location>
        <begin position="34"/>
        <end position="52"/>
    </location>
</feature>